<dbReference type="AlphaFoldDB" id="A0A1N7FUS3"/>
<protein>
    <submittedName>
        <fullName evidence="1">Uncharacterized protein</fullName>
    </submittedName>
</protein>
<reference evidence="1 2" key="1">
    <citation type="submission" date="2017-01" db="EMBL/GenBank/DDBJ databases">
        <authorList>
            <person name="Mah S.A."/>
            <person name="Swanson W.J."/>
            <person name="Moy G.W."/>
            <person name="Vacquier V.D."/>
        </authorList>
    </citation>
    <scope>NUCLEOTIDE SEQUENCE [LARGE SCALE GENOMIC DNA]</scope>
    <source>
        <strain evidence="1 2">DSM 45758</strain>
    </source>
</reference>
<evidence type="ECO:0000313" key="2">
    <source>
        <dbReference type="Proteomes" id="UP000186004"/>
    </source>
</evidence>
<gene>
    <name evidence="1" type="ORF">SAMN05444858_1501</name>
</gene>
<organism evidence="1 2">
    <name type="scientific">Micromonospora avicenniae</name>
    <dbReference type="NCBI Taxonomy" id="1198245"/>
    <lineage>
        <taxon>Bacteria</taxon>
        <taxon>Bacillati</taxon>
        <taxon>Actinomycetota</taxon>
        <taxon>Actinomycetes</taxon>
        <taxon>Micromonosporales</taxon>
        <taxon>Micromonosporaceae</taxon>
        <taxon>Micromonospora</taxon>
    </lineage>
</organism>
<dbReference type="RefSeq" id="WP_175649365.1">
    <property type="nucleotide sequence ID" value="NZ_FTNF01000050.1"/>
</dbReference>
<accession>A0A1N7FUS3</accession>
<evidence type="ECO:0000313" key="1">
    <source>
        <dbReference type="EMBL" id="SIS04017.1"/>
    </source>
</evidence>
<proteinExistence type="predicted"/>
<dbReference type="Proteomes" id="UP000186004">
    <property type="component" value="Unassembled WGS sequence"/>
</dbReference>
<sequence>MPHDDQQSQSSDAERLRQIFEERPGALLRFLRRMNPGRPHMVEDLLRETLL</sequence>
<keyword evidence="2" id="KW-1185">Reference proteome</keyword>
<name>A0A1N7FUS3_9ACTN</name>
<dbReference type="EMBL" id="FTNF01000050">
    <property type="protein sequence ID" value="SIS04017.1"/>
    <property type="molecule type" value="Genomic_DNA"/>
</dbReference>